<dbReference type="SUPFAM" id="SSF53850">
    <property type="entry name" value="Periplasmic binding protein-like II"/>
    <property type="match status" value="1"/>
</dbReference>
<proteinExistence type="inferred from homology"/>
<dbReference type="Gene3D" id="3.40.190.10">
    <property type="entry name" value="Periplasmic binding protein-like II"/>
    <property type="match status" value="1"/>
</dbReference>
<keyword evidence="4" id="KW-1185">Reference proteome</keyword>
<dbReference type="InterPro" id="IPR005064">
    <property type="entry name" value="BUG"/>
</dbReference>
<evidence type="ECO:0000313" key="3">
    <source>
        <dbReference type="EMBL" id="CAB3664807.1"/>
    </source>
</evidence>
<feature type="signal peptide" evidence="2">
    <location>
        <begin position="1"/>
        <end position="24"/>
    </location>
</feature>
<evidence type="ECO:0000256" key="1">
    <source>
        <dbReference type="ARBA" id="ARBA00006987"/>
    </source>
</evidence>
<dbReference type="CDD" id="cd07012">
    <property type="entry name" value="PBP2_Bug_TTT"/>
    <property type="match status" value="1"/>
</dbReference>
<gene>
    <name evidence="3" type="ORF">LMG3431_03537</name>
</gene>
<protein>
    <recommendedName>
        <fullName evidence="5">Tripartite tricarboxylate transporter substrate binding protein</fullName>
    </recommendedName>
</protein>
<name>A0A6S7ACV1_9BURK</name>
<evidence type="ECO:0008006" key="5">
    <source>
        <dbReference type="Google" id="ProtNLM"/>
    </source>
</evidence>
<dbReference type="InterPro" id="IPR042100">
    <property type="entry name" value="Bug_dom1"/>
</dbReference>
<dbReference type="AlphaFoldDB" id="A0A6S7ACV1"/>
<accession>A0A6S7ACV1</accession>
<reference evidence="3 4" key="1">
    <citation type="submission" date="2020-04" db="EMBL/GenBank/DDBJ databases">
        <authorList>
            <person name="De Canck E."/>
        </authorList>
    </citation>
    <scope>NUCLEOTIDE SEQUENCE [LARGE SCALE GENOMIC DNA]</scope>
    <source>
        <strain evidence="3 4">LMG 3431</strain>
    </source>
</reference>
<dbReference type="PANTHER" id="PTHR42928:SF5">
    <property type="entry name" value="BLR1237 PROTEIN"/>
    <property type="match status" value="1"/>
</dbReference>
<dbReference type="Pfam" id="PF03401">
    <property type="entry name" value="TctC"/>
    <property type="match status" value="1"/>
</dbReference>
<dbReference type="PIRSF" id="PIRSF017082">
    <property type="entry name" value="YflP"/>
    <property type="match status" value="1"/>
</dbReference>
<dbReference type="RefSeq" id="WP_175175821.1">
    <property type="nucleotide sequence ID" value="NZ_CADIJX010000004.1"/>
</dbReference>
<evidence type="ECO:0000313" key="4">
    <source>
        <dbReference type="Proteomes" id="UP000494108"/>
    </source>
</evidence>
<dbReference type="Gene3D" id="3.40.190.150">
    <property type="entry name" value="Bordetella uptake gene, domain 1"/>
    <property type="match status" value="1"/>
</dbReference>
<comment type="similarity">
    <text evidence="1">Belongs to the UPF0065 (bug) family.</text>
</comment>
<organism evidence="3 4">
    <name type="scientific">Achromobacter pestifer</name>
    <dbReference type="NCBI Taxonomy" id="1353889"/>
    <lineage>
        <taxon>Bacteria</taxon>
        <taxon>Pseudomonadati</taxon>
        <taxon>Pseudomonadota</taxon>
        <taxon>Betaproteobacteria</taxon>
        <taxon>Burkholderiales</taxon>
        <taxon>Alcaligenaceae</taxon>
        <taxon>Achromobacter</taxon>
    </lineage>
</organism>
<feature type="chain" id="PRO_5028838386" description="Tripartite tricarboxylate transporter substrate binding protein" evidence="2">
    <location>
        <begin position="25"/>
        <end position="324"/>
    </location>
</feature>
<keyword evidence="2" id="KW-0732">Signal</keyword>
<sequence length="324" mass="33520">MKKKTLLIKVAGAALAIMASGAMAQSWPPAKPVTLVVPYTAGGSADAIGRRLGDVLRKEANVTVIVENKPGAGASVGTDFVARAQPDGTTLLLASTSPLTIFPHLAKTNYDPMKDLTPVASVAVAPVAIVATKALPVKDFAGLVEYAKAHPEGVRYGTPGQGTVAHIGMAAVTAQTGTKMLHVPYRGNSQALTDGLGGVVELLVVNSDVVLPHVANGALKPLAVMAPQRLAAWPDVPTMAELKMPQAQYYSNFGVFAPANLPVSVSQPLQAALAKAVASAEFQDLLAKSYLQPGTASGEAFAKQVQAEFTNNGRLIKEGNIKAE</sequence>
<dbReference type="PANTHER" id="PTHR42928">
    <property type="entry name" value="TRICARBOXYLATE-BINDING PROTEIN"/>
    <property type="match status" value="1"/>
</dbReference>
<dbReference type="Proteomes" id="UP000494108">
    <property type="component" value="Unassembled WGS sequence"/>
</dbReference>
<dbReference type="EMBL" id="CADIJX010000004">
    <property type="protein sequence ID" value="CAB3664807.1"/>
    <property type="molecule type" value="Genomic_DNA"/>
</dbReference>
<evidence type="ECO:0000256" key="2">
    <source>
        <dbReference type="SAM" id="SignalP"/>
    </source>
</evidence>